<keyword evidence="1" id="KW-0472">Membrane</keyword>
<dbReference type="Pfam" id="PF05036">
    <property type="entry name" value="SPOR"/>
    <property type="match status" value="1"/>
</dbReference>
<dbReference type="RefSeq" id="WP_168818891.1">
    <property type="nucleotide sequence ID" value="NZ_CP051217.1"/>
</dbReference>
<feature type="domain" description="SPOR" evidence="2">
    <location>
        <begin position="135"/>
        <end position="216"/>
    </location>
</feature>
<feature type="transmembrane region" description="Helical" evidence="1">
    <location>
        <begin position="37"/>
        <end position="58"/>
    </location>
</feature>
<organism evidence="3 4">
    <name type="scientific">Parasphingorhabdus halotolerans</name>
    <dbReference type="NCBI Taxonomy" id="2725558"/>
    <lineage>
        <taxon>Bacteria</taxon>
        <taxon>Pseudomonadati</taxon>
        <taxon>Pseudomonadota</taxon>
        <taxon>Alphaproteobacteria</taxon>
        <taxon>Sphingomonadales</taxon>
        <taxon>Sphingomonadaceae</taxon>
        <taxon>Parasphingorhabdus</taxon>
    </lineage>
</organism>
<dbReference type="PROSITE" id="PS51724">
    <property type="entry name" value="SPOR"/>
    <property type="match status" value="1"/>
</dbReference>
<dbReference type="KEGG" id="phao:HF685_06935"/>
<keyword evidence="4" id="KW-1185">Reference proteome</keyword>
<proteinExistence type="predicted"/>
<evidence type="ECO:0000259" key="2">
    <source>
        <dbReference type="PROSITE" id="PS51724"/>
    </source>
</evidence>
<gene>
    <name evidence="3" type="ORF">HF685_06935</name>
</gene>
<reference evidence="3 4" key="1">
    <citation type="submission" date="2020-04" db="EMBL/GenBank/DDBJ databases">
        <title>Genome sequence for Sphingorhabdus sp. strain M1.</title>
        <authorList>
            <person name="Park S.-J."/>
        </authorList>
    </citation>
    <scope>NUCLEOTIDE SEQUENCE [LARGE SCALE GENOMIC DNA]</scope>
    <source>
        <strain evidence="3 4">JK6</strain>
    </source>
</reference>
<protein>
    <submittedName>
        <fullName evidence="3">SPOR domain-containing protein</fullName>
    </submittedName>
</protein>
<keyword evidence="1" id="KW-0812">Transmembrane</keyword>
<dbReference type="EMBL" id="CP051217">
    <property type="protein sequence ID" value="QJB69049.1"/>
    <property type="molecule type" value="Genomic_DNA"/>
</dbReference>
<evidence type="ECO:0000313" key="3">
    <source>
        <dbReference type="EMBL" id="QJB69049.1"/>
    </source>
</evidence>
<accession>A0A6H2DK47</accession>
<evidence type="ECO:0000313" key="4">
    <source>
        <dbReference type="Proteomes" id="UP000501600"/>
    </source>
</evidence>
<sequence length="216" mass="22403">MSDVTRDSLDLDDEDRLPWLESADDYDGEGEYSPTRVALFVLAGLVLLAAIVGGIYWLQNRDGGGLDGDGQLIAAQEGDYKVRPDDAQAKQFEGEGDASFDASEGKDTAAKLGTSEPAEAPVKQAASNDAAAASAEAPGSAMIQLGAFSSAGLADSSWAGFARRFEAIAAMPKKIVPGTVEGGTIYRLNAVAANAQKAQEVCNNLKAAGESCLVVR</sequence>
<evidence type="ECO:0000256" key="1">
    <source>
        <dbReference type="SAM" id="Phobius"/>
    </source>
</evidence>
<dbReference type="InterPro" id="IPR007730">
    <property type="entry name" value="SPOR-like_dom"/>
</dbReference>
<name>A0A6H2DK47_9SPHN</name>
<dbReference type="GO" id="GO:0042834">
    <property type="term" value="F:peptidoglycan binding"/>
    <property type="evidence" value="ECO:0007669"/>
    <property type="project" value="InterPro"/>
</dbReference>
<keyword evidence="1" id="KW-1133">Transmembrane helix</keyword>
<dbReference type="AlphaFoldDB" id="A0A6H2DK47"/>
<dbReference type="Proteomes" id="UP000501600">
    <property type="component" value="Chromosome"/>
</dbReference>